<reference evidence="3" key="1">
    <citation type="journal article" date="2023" name="Mol. Plant Microbe Interact.">
        <title>Elucidating the Obligate Nature and Biological Capacity of an Invasive Fungal Corn Pathogen.</title>
        <authorList>
            <person name="MacCready J.S."/>
            <person name="Roggenkamp E.M."/>
            <person name="Gdanetz K."/>
            <person name="Chilvers M.I."/>
        </authorList>
    </citation>
    <scope>NUCLEOTIDE SEQUENCE</scope>
    <source>
        <strain evidence="3">PM02</strain>
    </source>
</reference>
<feature type="domain" description="DUF7053" evidence="2">
    <location>
        <begin position="23"/>
        <end position="198"/>
    </location>
</feature>
<evidence type="ECO:0000256" key="1">
    <source>
        <dbReference type="SAM" id="MobiDB-lite"/>
    </source>
</evidence>
<feature type="region of interest" description="Disordered" evidence="1">
    <location>
        <begin position="312"/>
        <end position="482"/>
    </location>
</feature>
<accession>A0AAD9HWI8</accession>
<feature type="region of interest" description="Disordered" evidence="1">
    <location>
        <begin position="1"/>
        <end position="22"/>
    </location>
</feature>
<feature type="region of interest" description="Disordered" evidence="1">
    <location>
        <begin position="273"/>
        <end position="295"/>
    </location>
</feature>
<protein>
    <recommendedName>
        <fullName evidence="2">DUF7053 domain-containing protein</fullName>
    </recommendedName>
</protein>
<evidence type="ECO:0000313" key="4">
    <source>
        <dbReference type="Proteomes" id="UP001217918"/>
    </source>
</evidence>
<evidence type="ECO:0000313" key="3">
    <source>
        <dbReference type="EMBL" id="KAK2066741.1"/>
    </source>
</evidence>
<dbReference type="PANTHER" id="PTHR38117">
    <property type="entry name" value="NACHT AND WD40 DOMAIN PROTEIN"/>
    <property type="match status" value="1"/>
</dbReference>
<dbReference type="AlphaFoldDB" id="A0AAD9HWI8"/>
<sequence length="482" mass="51739">MADPSRMPGSSSSTTTTTAGMLSKKEHFKMVTPIPGFIPRQLAIDILHSHSEVITLNPLVLDHRPIPAPRDAPRDEYFSTWYEITERIQYVPGLGKMGSGKIRFNGCFHDMPWGLQTHIYAPLNVDLKNTYRIAGNQPGVEPPQPLEMGLGALGAPADGLYLLEDIEIRANITVIGFVKAELKRAGGEMVKRIIKKAELLDAGILQAMMQDGRLKTINPADRSAQMPSRMPSPSPGGSSVGLDSARSSIAPSMSPAVHYKALRPESYLTVSRPGTAPSFSAPHSQQQSWSVAPPAAGAAEMMGTAAFPTLVEMPGDFYHPQPPPRQQAARPPPSSQQSSPGLPPDARLSPDQSSPLSGRWSAGVDFSRPASVASTATGGSAGYPSPGLDHKGFATELQTHQEASEDQQTQQASGRDEAGALGQRQEPGRIPHSSHFPAYNPADYAQVTEQYRKNQAAYGQNGPLAGDGAKQRPVPQQYAQRH</sequence>
<feature type="region of interest" description="Disordered" evidence="1">
    <location>
        <begin position="220"/>
        <end position="247"/>
    </location>
</feature>
<comment type="caution">
    <text evidence="3">The sequence shown here is derived from an EMBL/GenBank/DDBJ whole genome shotgun (WGS) entry which is preliminary data.</text>
</comment>
<evidence type="ECO:0000259" key="2">
    <source>
        <dbReference type="Pfam" id="PF23155"/>
    </source>
</evidence>
<dbReference type="Proteomes" id="UP001217918">
    <property type="component" value="Unassembled WGS sequence"/>
</dbReference>
<feature type="compositionally biased region" description="Pro residues" evidence="1">
    <location>
        <begin position="320"/>
        <end position="334"/>
    </location>
</feature>
<dbReference type="EMBL" id="JAQQPM010000001">
    <property type="protein sequence ID" value="KAK2066741.1"/>
    <property type="molecule type" value="Genomic_DNA"/>
</dbReference>
<gene>
    <name evidence="3" type="ORF">P8C59_000530</name>
</gene>
<feature type="compositionally biased region" description="Low complexity" evidence="1">
    <location>
        <begin position="226"/>
        <end position="237"/>
    </location>
</feature>
<dbReference type="PANTHER" id="PTHR38117:SF2">
    <property type="entry name" value="NACHT AND WD40 DOMAIN PROTEIN"/>
    <property type="match status" value="1"/>
</dbReference>
<keyword evidence="4" id="KW-1185">Reference proteome</keyword>
<feature type="compositionally biased region" description="Polar residues" evidence="1">
    <location>
        <begin position="396"/>
        <end position="413"/>
    </location>
</feature>
<feature type="compositionally biased region" description="Polar residues" evidence="1">
    <location>
        <begin position="277"/>
        <end position="290"/>
    </location>
</feature>
<name>A0AAD9HWI8_9PEZI</name>
<proteinExistence type="predicted"/>
<organism evidence="3 4">
    <name type="scientific">Phyllachora maydis</name>
    <dbReference type="NCBI Taxonomy" id="1825666"/>
    <lineage>
        <taxon>Eukaryota</taxon>
        <taxon>Fungi</taxon>
        <taxon>Dikarya</taxon>
        <taxon>Ascomycota</taxon>
        <taxon>Pezizomycotina</taxon>
        <taxon>Sordariomycetes</taxon>
        <taxon>Sordariomycetidae</taxon>
        <taxon>Phyllachorales</taxon>
        <taxon>Phyllachoraceae</taxon>
        <taxon>Phyllachora</taxon>
    </lineage>
</organism>
<dbReference type="InterPro" id="IPR055481">
    <property type="entry name" value="DUF7053"/>
</dbReference>
<dbReference type="Pfam" id="PF23155">
    <property type="entry name" value="DUF7053"/>
    <property type="match status" value="1"/>
</dbReference>